<keyword evidence="4" id="KW-0808">Transferase</keyword>
<proteinExistence type="inferred from homology"/>
<dbReference type="SFLD" id="SFLDS00032">
    <property type="entry name" value="Radical_SAM_3-amino-3-carboxyp"/>
    <property type="match status" value="1"/>
</dbReference>
<evidence type="ECO:0000256" key="8">
    <source>
        <dbReference type="ARBA" id="ARBA00032789"/>
    </source>
</evidence>
<dbReference type="PIRSF" id="PIRSF004967">
    <property type="entry name" value="DPH1"/>
    <property type="match status" value="1"/>
</dbReference>
<evidence type="ECO:0000256" key="7">
    <source>
        <dbReference type="ARBA" id="ARBA00032574"/>
    </source>
</evidence>
<dbReference type="NCBIfam" id="TIGR00322">
    <property type="entry name" value="diphth2_R"/>
    <property type="match status" value="1"/>
</dbReference>
<dbReference type="PANTHER" id="PTHR10762">
    <property type="entry name" value="DIPHTHAMIDE BIOSYNTHESIS PROTEIN"/>
    <property type="match status" value="1"/>
</dbReference>
<comment type="catalytic activity">
    <reaction evidence="9">
        <text>L-histidyl-[translation elongation factor 2] + S-adenosyl-L-methionine = 2-[(3S)-amino-3-carboxypropyl]-L-histidyl-[translation elongation factor 2] + S-methyl-5'-thioadenosine + H(+)</text>
        <dbReference type="Rhea" id="RHEA:36783"/>
        <dbReference type="Rhea" id="RHEA-COMP:9748"/>
        <dbReference type="Rhea" id="RHEA-COMP:9749"/>
        <dbReference type="ChEBI" id="CHEBI:15378"/>
        <dbReference type="ChEBI" id="CHEBI:17509"/>
        <dbReference type="ChEBI" id="CHEBI:29979"/>
        <dbReference type="ChEBI" id="CHEBI:59789"/>
        <dbReference type="ChEBI" id="CHEBI:73995"/>
        <dbReference type="EC" id="2.5.1.108"/>
    </reaction>
</comment>
<dbReference type="InterPro" id="IPR035435">
    <property type="entry name" value="DPH1/DPH2_euk_archaea"/>
</dbReference>
<reference evidence="10 11" key="1">
    <citation type="journal article" date="2023" name="Commun. Biol.">
        <title>Genome analysis of Parmales, the sister group of diatoms, reveals the evolutionary specialization of diatoms from phago-mixotrophs to photoautotrophs.</title>
        <authorList>
            <person name="Ban H."/>
            <person name="Sato S."/>
            <person name="Yoshikawa S."/>
            <person name="Yamada K."/>
            <person name="Nakamura Y."/>
            <person name="Ichinomiya M."/>
            <person name="Sato N."/>
            <person name="Blanc-Mathieu R."/>
            <person name="Endo H."/>
            <person name="Kuwata A."/>
            <person name="Ogata H."/>
        </authorList>
    </citation>
    <scope>NUCLEOTIDE SEQUENCE [LARGE SCALE GENOMIC DNA]</scope>
</reference>
<organism evidence="10 11">
    <name type="scientific">Tetraparma gracilis</name>
    <dbReference type="NCBI Taxonomy" id="2962635"/>
    <lineage>
        <taxon>Eukaryota</taxon>
        <taxon>Sar</taxon>
        <taxon>Stramenopiles</taxon>
        <taxon>Ochrophyta</taxon>
        <taxon>Bolidophyceae</taxon>
        <taxon>Parmales</taxon>
        <taxon>Triparmaceae</taxon>
        <taxon>Tetraparma</taxon>
    </lineage>
</organism>
<evidence type="ECO:0000256" key="5">
    <source>
        <dbReference type="ARBA" id="ARBA00022691"/>
    </source>
</evidence>
<comment type="caution">
    <text evidence="10">The sequence shown here is derived from an EMBL/GenBank/DDBJ whole genome shotgun (WGS) entry which is preliminary data.</text>
</comment>
<dbReference type="Proteomes" id="UP001165060">
    <property type="component" value="Unassembled WGS sequence"/>
</dbReference>
<accession>A0ABQ6M9I8</accession>
<evidence type="ECO:0000313" key="11">
    <source>
        <dbReference type="Proteomes" id="UP001165060"/>
    </source>
</evidence>
<gene>
    <name evidence="10" type="ORF">TeGR_g5517</name>
</gene>
<dbReference type="InterPro" id="IPR042264">
    <property type="entry name" value="DPH1/DPH2_2"/>
</dbReference>
<dbReference type="EMBL" id="BRYB01005249">
    <property type="protein sequence ID" value="GMI22186.1"/>
    <property type="molecule type" value="Genomic_DNA"/>
</dbReference>
<protein>
    <recommendedName>
        <fullName evidence="3">2-(3-amino-3-carboxypropyl)histidine synthase subunit 1</fullName>
        <ecNumber evidence="2">2.5.1.108</ecNumber>
    </recommendedName>
    <alternativeName>
        <fullName evidence="7">Diphthamide biosynthesis protein 1</fullName>
    </alternativeName>
    <alternativeName>
        <fullName evidence="8">Diphtheria toxin resistance protein 1</fullName>
    </alternativeName>
    <alternativeName>
        <fullName evidence="6">S-adenosyl-L-methionine:L-histidine 3-amino-3-carboxypropyltransferase 1</fullName>
    </alternativeName>
</protein>
<evidence type="ECO:0000256" key="2">
    <source>
        <dbReference type="ARBA" id="ARBA00012221"/>
    </source>
</evidence>
<dbReference type="Gene3D" id="3.40.50.11850">
    <property type="entry name" value="Diphthamide synthesis DPH1/DPH2 domain 2"/>
    <property type="match status" value="1"/>
</dbReference>
<dbReference type="Gene3D" id="3.40.50.11840">
    <property type="entry name" value="Diphthamide synthesis DPH1/DPH2 domain 1"/>
    <property type="match status" value="1"/>
</dbReference>
<evidence type="ECO:0000256" key="6">
    <source>
        <dbReference type="ARBA" id="ARBA00031690"/>
    </source>
</evidence>
<feature type="non-terminal residue" evidence="10">
    <location>
        <position position="236"/>
    </location>
</feature>
<dbReference type="Pfam" id="PF01866">
    <property type="entry name" value="Diphthamide_syn"/>
    <property type="match status" value="1"/>
</dbReference>
<evidence type="ECO:0000256" key="1">
    <source>
        <dbReference type="ARBA" id="ARBA00010173"/>
    </source>
</evidence>
<dbReference type="InterPro" id="IPR016435">
    <property type="entry name" value="DPH1/DPH2"/>
</dbReference>
<evidence type="ECO:0000256" key="4">
    <source>
        <dbReference type="ARBA" id="ARBA00022679"/>
    </source>
</evidence>
<comment type="similarity">
    <text evidence="1">Belongs to the DPH1/DPH2 family. DPH1 subfamily.</text>
</comment>
<name>A0ABQ6M9I8_9STRA</name>
<sequence>MGKRVNPHAVPEALLHDAEVAQALGALPPAYEFEVHKTIHRLRTTNASFVALQMPEGLLMYGCVLSDIFTRFTPATSVVLLGDVTYGACCVDDLGARALGCDFLVHYGHSCLVPMTCTVLPTLYVFVEIAVDVRHAAACLAETMRGRGLERCHVNLMGTVQFSKAITDAQALLLDPTNTPGVSFSCAIPQAKPLSAGEVLGCTAPKNLFDEEMERGGENQCMLFIADGRFHLEAAM</sequence>
<dbReference type="InterPro" id="IPR042263">
    <property type="entry name" value="DPH1/DPH2_1"/>
</dbReference>
<evidence type="ECO:0000256" key="9">
    <source>
        <dbReference type="ARBA" id="ARBA00048403"/>
    </source>
</evidence>
<keyword evidence="11" id="KW-1185">Reference proteome</keyword>
<evidence type="ECO:0000256" key="3">
    <source>
        <dbReference type="ARBA" id="ARBA00021915"/>
    </source>
</evidence>
<dbReference type="EC" id="2.5.1.108" evidence="2"/>
<dbReference type="PANTHER" id="PTHR10762:SF1">
    <property type="entry name" value="2-(3-AMINO-3-CARBOXYPROPYL)HISTIDINE SYNTHASE SUBUNIT 1"/>
    <property type="match status" value="1"/>
</dbReference>
<evidence type="ECO:0000313" key="10">
    <source>
        <dbReference type="EMBL" id="GMI22186.1"/>
    </source>
</evidence>
<keyword evidence="5" id="KW-0949">S-adenosyl-L-methionine</keyword>